<feature type="domain" description="AMP-dependent synthetase/ligase" evidence="3">
    <location>
        <begin position="51"/>
        <end position="361"/>
    </location>
</feature>
<sequence length="1095" mass="120850">MHPFIRPNINLEYSTDHPDGVSSLPQLIQFNAIHNGDHLFGLQSRTKEDTEPRKITFSQLHEAVKTSSAWLVNAGATSGRIKREQSVKPVAILLGSDIGIYIYMAALLRIGTPVLCLSARLTPLAIAHLLQAVNPSTILVSTQLSQAAEKALDLLKSQYSCTERPNVLVALHYDEFLPDSVSDGLKEVDIPPAYNKFEPSDVDACIFHSSGTTGLPKPIYHSQTYPLIYAACHRMPERDVTFSMNVSTLPLYHGFGLLAPSLSLSIGMPFYLFPATVIPTARSVLSALKSTDARYMFSVPSILEDILNLAGSDGLAALQRLEILAIGGAPIKESVGDELVSNGVQLLNHWGATEIGAIAPIQPVPTGYDRHYLIPRTDIGLEFIETEGKGSLTRQLIGHPPGWNRPFVVQDLLEANPADVTQVKILGRADDLIVLATGEKIRPASLERVVAEHPRVKAVLAFGDRQFSMGLIVELWDAEDSDLRDQVAVDAVLDSIAPYLDRGNSFVDNHGKVVKEMLVLTTESMKPLIRTDKGSLARKANCELFSSEIDQCYSRAVSLKSTPFPSPSDSEALLRRTREIVADATEQEIFRSQSGDLDTADFFEMGVDSLQAKRIHAVVLGSLKATPGLPKPVEKLELDFVFQHPSVKKLNDAIMELISGTGTEVQGKLSESGVRVRAMEAMVEKYRDYLNTLTAIAGAAHKTRRENISVKNPGSVVLLTGSTGSLGCMLLARFAADPNVSKIICINRLRKRQTEDIRERQEIALERRGTCIARKNWNKVVLHESDVHSPNFGLTSEAYEELLEVTHIVHNAWPVDFNMKLSSFESHIKLVAKLALLCIESSARRPCTTPPTRLLFLSSIAVVGRYPLLHPQGPYEVPEEALEAENTAEMGYAEAKWVAERVVLAAGEMYGGLIQTSNIRIGQLTGAEGRGAWNESEHFPLIVRTSRYLKLLPYLQGSLSWLPVNRAADIVAELLFSTGFKSFYHVENPSRQSWSGLLRNLSLILGNGDKTSSPVPLVPFSEWLEQVKKLGDDPRNKAMKIFDFLEHHFVRMASGPVILRTTNAREDSPSMVRSTSLDMGHLEEYVEYWKTTEQV</sequence>
<evidence type="ECO:0000259" key="4">
    <source>
        <dbReference type="Pfam" id="PF07993"/>
    </source>
</evidence>
<feature type="domain" description="Thioester reductase (TE)" evidence="4">
    <location>
        <begin position="719"/>
        <end position="968"/>
    </location>
</feature>
<dbReference type="InterPro" id="IPR042099">
    <property type="entry name" value="ANL_N_sf"/>
</dbReference>
<dbReference type="InterPro" id="IPR036291">
    <property type="entry name" value="NAD(P)-bd_dom_sf"/>
</dbReference>
<dbReference type="InterPro" id="IPR051414">
    <property type="entry name" value="Adenylate-forming_Reductase"/>
</dbReference>
<gene>
    <name evidence="5" type="ORF">K435DRAFT_754238</name>
</gene>
<dbReference type="PROSITE" id="PS00455">
    <property type="entry name" value="AMP_BINDING"/>
    <property type="match status" value="1"/>
</dbReference>
<dbReference type="AlphaFoldDB" id="A0A4S8M4M1"/>
<keyword evidence="1" id="KW-0596">Phosphopantetheine</keyword>
<name>A0A4S8M4M1_DENBC</name>
<evidence type="ECO:0000256" key="2">
    <source>
        <dbReference type="ARBA" id="ARBA00022553"/>
    </source>
</evidence>
<reference evidence="5 6" key="1">
    <citation type="journal article" date="2019" name="Nat. Ecol. Evol.">
        <title>Megaphylogeny resolves global patterns of mushroom evolution.</title>
        <authorList>
            <person name="Varga T."/>
            <person name="Krizsan K."/>
            <person name="Foldi C."/>
            <person name="Dima B."/>
            <person name="Sanchez-Garcia M."/>
            <person name="Sanchez-Ramirez S."/>
            <person name="Szollosi G.J."/>
            <person name="Szarkandi J.G."/>
            <person name="Papp V."/>
            <person name="Albert L."/>
            <person name="Andreopoulos W."/>
            <person name="Angelini C."/>
            <person name="Antonin V."/>
            <person name="Barry K.W."/>
            <person name="Bougher N.L."/>
            <person name="Buchanan P."/>
            <person name="Buyck B."/>
            <person name="Bense V."/>
            <person name="Catcheside P."/>
            <person name="Chovatia M."/>
            <person name="Cooper J."/>
            <person name="Damon W."/>
            <person name="Desjardin D."/>
            <person name="Finy P."/>
            <person name="Geml J."/>
            <person name="Haridas S."/>
            <person name="Hughes K."/>
            <person name="Justo A."/>
            <person name="Karasinski D."/>
            <person name="Kautmanova I."/>
            <person name="Kiss B."/>
            <person name="Kocsube S."/>
            <person name="Kotiranta H."/>
            <person name="LaButti K.M."/>
            <person name="Lechner B.E."/>
            <person name="Liimatainen K."/>
            <person name="Lipzen A."/>
            <person name="Lukacs Z."/>
            <person name="Mihaltcheva S."/>
            <person name="Morgado L.N."/>
            <person name="Niskanen T."/>
            <person name="Noordeloos M.E."/>
            <person name="Ohm R.A."/>
            <person name="Ortiz-Santana B."/>
            <person name="Ovrebo C."/>
            <person name="Racz N."/>
            <person name="Riley R."/>
            <person name="Savchenko A."/>
            <person name="Shiryaev A."/>
            <person name="Soop K."/>
            <person name="Spirin V."/>
            <person name="Szebenyi C."/>
            <person name="Tomsovsky M."/>
            <person name="Tulloss R.E."/>
            <person name="Uehling J."/>
            <person name="Grigoriev I.V."/>
            <person name="Vagvolgyi C."/>
            <person name="Papp T."/>
            <person name="Martin F.M."/>
            <person name="Miettinen O."/>
            <person name="Hibbett D.S."/>
            <person name="Nagy L.G."/>
        </authorList>
    </citation>
    <scope>NUCLEOTIDE SEQUENCE [LARGE SCALE GENOMIC DNA]</scope>
    <source>
        <strain evidence="5 6">CBS 962.96</strain>
    </source>
</reference>
<dbReference type="InterPro" id="IPR020845">
    <property type="entry name" value="AMP-binding_CS"/>
</dbReference>
<dbReference type="Pfam" id="PF07993">
    <property type="entry name" value="NAD_binding_4"/>
    <property type="match status" value="1"/>
</dbReference>
<evidence type="ECO:0000256" key="1">
    <source>
        <dbReference type="ARBA" id="ARBA00022450"/>
    </source>
</evidence>
<evidence type="ECO:0000259" key="3">
    <source>
        <dbReference type="Pfam" id="PF00501"/>
    </source>
</evidence>
<keyword evidence="2" id="KW-0597">Phosphoprotein</keyword>
<dbReference type="Pfam" id="PF00501">
    <property type="entry name" value="AMP-binding"/>
    <property type="match status" value="1"/>
</dbReference>
<dbReference type="Gene3D" id="3.40.50.720">
    <property type="entry name" value="NAD(P)-binding Rossmann-like Domain"/>
    <property type="match status" value="1"/>
</dbReference>
<evidence type="ECO:0000313" key="6">
    <source>
        <dbReference type="Proteomes" id="UP000297245"/>
    </source>
</evidence>
<protein>
    <submittedName>
        <fullName evidence="5">Acetyl-CoA synthetase-like protein</fullName>
    </submittedName>
</protein>
<dbReference type="OrthoDB" id="429813at2759"/>
<proteinExistence type="predicted"/>
<dbReference type="InterPro" id="IPR013120">
    <property type="entry name" value="FAR_NAD-bd"/>
</dbReference>
<keyword evidence="6" id="KW-1185">Reference proteome</keyword>
<dbReference type="PANTHER" id="PTHR43439">
    <property type="entry name" value="PHENYLACETATE-COENZYME A LIGASE"/>
    <property type="match status" value="1"/>
</dbReference>
<accession>A0A4S8M4M1</accession>
<dbReference type="Gene3D" id="3.40.50.12780">
    <property type="entry name" value="N-terminal domain of ligase-like"/>
    <property type="match status" value="1"/>
</dbReference>
<dbReference type="Proteomes" id="UP000297245">
    <property type="component" value="Unassembled WGS sequence"/>
</dbReference>
<dbReference type="EMBL" id="ML179161">
    <property type="protein sequence ID" value="THU97152.1"/>
    <property type="molecule type" value="Genomic_DNA"/>
</dbReference>
<dbReference type="Pfam" id="PF23562">
    <property type="entry name" value="AMP-binding_C_3"/>
    <property type="match status" value="1"/>
</dbReference>
<dbReference type="SUPFAM" id="SSF51735">
    <property type="entry name" value="NAD(P)-binding Rossmann-fold domains"/>
    <property type="match status" value="1"/>
</dbReference>
<dbReference type="PANTHER" id="PTHR43439:SF2">
    <property type="entry name" value="ENZYME, PUTATIVE (JCVI)-RELATED"/>
    <property type="match status" value="1"/>
</dbReference>
<dbReference type="InterPro" id="IPR000873">
    <property type="entry name" value="AMP-dep_synth/lig_dom"/>
</dbReference>
<evidence type="ECO:0000313" key="5">
    <source>
        <dbReference type="EMBL" id="THU97152.1"/>
    </source>
</evidence>
<dbReference type="SUPFAM" id="SSF56801">
    <property type="entry name" value="Acetyl-CoA synthetase-like"/>
    <property type="match status" value="1"/>
</dbReference>
<organism evidence="5 6">
    <name type="scientific">Dendrothele bispora (strain CBS 962.96)</name>
    <dbReference type="NCBI Taxonomy" id="1314807"/>
    <lineage>
        <taxon>Eukaryota</taxon>
        <taxon>Fungi</taxon>
        <taxon>Dikarya</taxon>
        <taxon>Basidiomycota</taxon>
        <taxon>Agaricomycotina</taxon>
        <taxon>Agaricomycetes</taxon>
        <taxon>Agaricomycetidae</taxon>
        <taxon>Agaricales</taxon>
        <taxon>Agaricales incertae sedis</taxon>
        <taxon>Dendrothele</taxon>
    </lineage>
</organism>